<reference evidence="2 3" key="1">
    <citation type="submission" date="2016-10" db="EMBL/GenBank/DDBJ databases">
        <authorList>
            <person name="de Groot N.N."/>
        </authorList>
    </citation>
    <scope>NUCLEOTIDE SEQUENCE [LARGE SCALE GENOMIC DNA]</scope>
    <source>
        <strain evidence="2 3">DSM 20117</strain>
    </source>
</reference>
<protein>
    <recommendedName>
        <fullName evidence="1">DUF695 domain-containing protein</fullName>
    </recommendedName>
</protein>
<proteinExistence type="predicted"/>
<accession>A0A1H1H7D9</accession>
<dbReference type="EMBL" id="FNKH01000002">
    <property type="protein sequence ID" value="SDR21271.1"/>
    <property type="molecule type" value="Genomic_DNA"/>
</dbReference>
<dbReference type="AlphaFoldDB" id="A0A1H1H7D9"/>
<dbReference type="Pfam" id="PF05117">
    <property type="entry name" value="DUF695"/>
    <property type="match status" value="1"/>
</dbReference>
<dbReference type="OrthoDB" id="3828153at2"/>
<dbReference type="RefSeq" id="WP_074702786.1">
    <property type="nucleotide sequence ID" value="NZ_CP018863.1"/>
</dbReference>
<gene>
    <name evidence="2" type="ORF">SAMN04489742_4637</name>
</gene>
<dbReference type="Proteomes" id="UP000181917">
    <property type="component" value="Unassembled WGS sequence"/>
</dbReference>
<organism evidence="2 3">
    <name type="scientific">Crystallibacter crystallopoietes</name>
    <dbReference type="NCBI Taxonomy" id="37928"/>
    <lineage>
        <taxon>Bacteria</taxon>
        <taxon>Bacillati</taxon>
        <taxon>Actinomycetota</taxon>
        <taxon>Actinomycetes</taxon>
        <taxon>Micrococcales</taxon>
        <taxon>Micrococcaceae</taxon>
        <taxon>Crystallibacter</taxon>
    </lineage>
</organism>
<sequence>MDVDAVGEFWAWWEADAAGRIAQGAEGYAENYVKQLGQRIGRIDPGLAWELGPGTTAEHELVIFPESPEHAALARRVLKAAPAPDRHWEYTDARQAAARFEDLTLGVGGEEFAGEDFRVGLMRNRYSADISVYHPKLGRLPEDKRLVPVAIMLDHAIGQQDVNAWIGIIEPVLQPHPGDIPLSDLPAVVQQLRAGAFDGHGEPIWEELHGRSVEDRPITAYVQVPLVPAFWPDFDQHIAVQLGYAQILDDGLPGEESGRRLQAMEQALAEALNGNGRLVAAETTDGRRILHFYVDSTTSAGWDLEAAAAAWKEGQTGVGAELDPGWSGVNHLRIR</sequence>
<dbReference type="InterPro" id="IPR016097">
    <property type="entry name" value="DUF695"/>
</dbReference>
<evidence type="ECO:0000313" key="2">
    <source>
        <dbReference type="EMBL" id="SDR21271.1"/>
    </source>
</evidence>
<name>A0A1H1H7D9_9MICC</name>
<feature type="domain" description="DUF695" evidence="1">
    <location>
        <begin position="212"/>
        <end position="327"/>
    </location>
</feature>
<evidence type="ECO:0000259" key="1">
    <source>
        <dbReference type="Pfam" id="PF05117"/>
    </source>
</evidence>
<dbReference type="KEGG" id="acry:AC20117_16225"/>
<evidence type="ECO:0000313" key="3">
    <source>
        <dbReference type="Proteomes" id="UP000181917"/>
    </source>
</evidence>
<dbReference type="STRING" id="37928.SAMN04489742_4637"/>
<keyword evidence="3" id="KW-1185">Reference proteome</keyword>